<accession>A0A2N3PWI9</accession>
<sequence length="201" mass="22376">MTRIKSHSPPRKVLRGDSAYQPEGKRRSWPEDLSDGPSHYFSQKFQKNAVKLAPCQLYITNILDEMLETVLGSCVAACIRDPLAGIAGINHFMLPSTPAPRSDDLMTMLRYGNHSMDLLIEGLLRRGARRERLEIKIFGGANVMPGPVVGEANADWVLQYLQERNLPIAAQHLGGNLPRSLHYFPATGLVLMQQLDSKGEQ</sequence>
<dbReference type="InterPro" id="IPR011324">
    <property type="entry name" value="Cytotoxic_necrot_fac-like_cat"/>
</dbReference>
<dbReference type="InterPro" id="IPR038592">
    <property type="entry name" value="CheD-like_sf"/>
</dbReference>
<feature type="compositionally biased region" description="Basic residues" evidence="4">
    <location>
        <begin position="1"/>
        <end position="13"/>
    </location>
</feature>
<evidence type="ECO:0000313" key="5">
    <source>
        <dbReference type="EMBL" id="PKU24766.1"/>
    </source>
</evidence>
<dbReference type="PANTHER" id="PTHR35147:SF2">
    <property type="entry name" value="CHEMORECEPTOR GLUTAMINE DEAMIDASE CHED-RELATED"/>
    <property type="match status" value="1"/>
</dbReference>
<keyword evidence="2 3" id="KW-0378">Hydrolase</keyword>
<dbReference type="RefSeq" id="WP_101250309.1">
    <property type="nucleotide sequence ID" value="NZ_PIUM01000008.1"/>
</dbReference>
<dbReference type="OrthoDB" id="9807202at2"/>
<gene>
    <name evidence="3" type="primary">cheD</name>
    <name evidence="5" type="ORF">CWS72_09195</name>
</gene>
<evidence type="ECO:0000256" key="2">
    <source>
        <dbReference type="ARBA" id="ARBA00022801"/>
    </source>
</evidence>
<dbReference type="Pfam" id="PF03975">
    <property type="entry name" value="CheD"/>
    <property type="match status" value="1"/>
</dbReference>
<evidence type="ECO:0000256" key="1">
    <source>
        <dbReference type="ARBA" id="ARBA00022500"/>
    </source>
</evidence>
<dbReference type="InterPro" id="IPR005659">
    <property type="entry name" value="Chemorcpt_Glu_NH3ase_CheD"/>
</dbReference>
<dbReference type="GO" id="GO:0050568">
    <property type="term" value="F:protein-glutamine glutaminase activity"/>
    <property type="evidence" value="ECO:0007669"/>
    <property type="project" value="UniProtKB-UniRule"/>
</dbReference>
<dbReference type="GO" id="GO:0006935">
    <property type="term" value="P:chemotaxis"/>
    <property type="evidence" value="ECO:0007669"/>
    <property type="project" value="UniProtKB-UniRule"/>
</dbReference>
<evidence type="ECO:0000256" key="4">
    <source>
        <dbReference type="SAM" id="MobiDB-lite"/>
    </source>
</evidence>
<comment type="function">
    <text evidence="3">Probably deamidates glutamine residues to glutamate on methyl-accepting chemotaxis receptors (MCPs), playing an important role in chemotaxis.</text>
</comment>
<dbReference type="PANTHER" id="PTHR35147">
    <property type="entry name" value="CHEMORECEPTOR GLUTAMINE DEAMIDASE CHED-RELATED"/>
    <property type="match status" value="1"/>
</dbReference>
<proteinExistence type="inferred from homology"/>
<keyword evidence="1 3" id="KW-0145">Chemotaxis</keyword>
<reference evidence="6" key="1">
    <citation type="submission" date="2017-12" db="EMBL/GenBank/DDBJ databases">
        <title>Draft genome sequence of Telmatospirillum siberiense 26-4b1T, an acidotolerant peatland alphaproteobacterium potentially involved in sulfur cycling.</title>
        <authorList>
            <person name="Hausmann B."/>
            <person name="Pjevac P."/>
            <person name="Schreck K."/>
            <person name="Herbold C.W."/>
            <person name="Daims H."/>
            <person name="Wagner M."/>
            <person name="Pester M."/>
            <person name="Loy A."/>
        </authorList>
    </citation>
    <scope>NUCLEOTIDE SEQUENCE [LARGE SCALE GENOMIC DNA]</scope>
    <source>
        <strain evidence="6">26-4b1</strain>
    </source>
</reference>
<dbReference type="Proteomes" id="UP000233293">
    <property type="component" value="Unassembled WGS sequence"/>
</dbReference>
<name>A0A2N3PWI9_9PROT</name>
<evidence type="ECO:0000256" key="3">
    <source>
        <dbReference type="HAMAP-Rule" id="MF_01440"/>
    </source>
</evidence>
<dbReference type="HAMAP" id="MF_01440">
    <property type="entry name" value="CheD"/>
    <property type="match status" value="1"/>
</dbReference>
<evidence type="ECO:0000313" key="6">
    <source>
        <dbReference type="Proteomes" id="UP000233293"/>
    </source>
</evidence>
<dbReference type="CDD" id="cd16352">
    <property type="entry name" value="CheD"/>
    <property type="match status" value="1"/>
</dbReference>
<dbReference type="EC" id="3.5.1.44" evidence="3"/>
<dbReference type="Gene3D" id="3.30.1330.200">
    <property type="match status" value="1"/>
</dbReference>
<keyword evidence="6" id="KW-1185">Reference proteome</keyword>
<comment type="similarity">
    <text evidence="3">Belongs to the CheD family.</text>
</comment>
<dbReference type="SUPFAM" id="SSF64438">
    <property type="entry name" value="CNF1/YfiH-like putative cysteine hydrolases"/>
    <property type="match status" value="1"/>
</dbReference>
<feature type="region of interest" description="Disordered" evidence="4">
    <location>
        <begin position="1"/>
        <end position="35"/>
    </location>
</feature>
<dbReference type="AlphaFoldDB" id="A0A2N3PWI9"/>
<comment type="catalytic activity">
    <reaction evidence="3">
        <text>L-glutaminyl-[protein] + H2O = L-glutamyl-[protein] + NH4(+)</text>
        <dbReference type="Rhea" id="RHEA:16441"/>
        <dbReference type="Rhea" id="RHEA-COMP:10207"/>
        <dbReference type="Rhea" id="RHEA-COMP:10208"/>
        <dbReference type="ChEBI" id="CHEBI:15377"/>
        <dbReference type="ChEBI" id="CHEBI:28938"/>
        <dbReference type="ChEBI" id="CHEBI:29973"/>
        <dbReference type="ChEBI" id="CHEBI:30011"/>
        <dbReference type="EC" id="3.5.1.44"/>
    </reaction>
</comment>
<dbReference type="EMBL" id="PIUM01000008">
    <property type="protein sequence ID" value="PKU24766.1"/>
    <property type="molecule type" value="Genomic_DNA"/>
</dbReference>
<protein>
    <recommendedName>
        <fullName evidence="3">Probable chemoreceptor glutamine deamidase CheD</fullName>
        <ecNumber evidence="3">3.5.1.44</ecNumber>
    </recommendedName>
</protein>
<comment type="caution">
    <text evidence="5">The sequence shown here is derived from an EMBL/GenBank/DDBJ whole genome shotgun (WGS) entry which is preliminary data.</text>
</comment>
<organism evidence="5 6">
    <name type="scientific">Telmatospirillum siberiense</name>
    <dbReference type="NCBI Taxonomy" id="382514"/>
    <lineage>
        <taxon>Bacteria</taxon>
        <taxon>Pseudomonadati</taxon>
        <taxon>Pseudomonadota</taxon>
        <taxon>Alphaproteobacteria</taxon>
        <taxon>Rhodospirillales</taxon>
        <taxon>Rhodospirillaceae</taxon>
        <taxon>Telmatospirillum</taxon>
    </lineage>
</organism>